<protein>
    <submittedName>
        <fullName evidence="1">Uncharacterized protein</fullName>
    </submittedName>
</protein>
<proteinExistence type="predicted"/>
<gene>
    <name evidence="1" type="ORF">F4820DRAFT_336898</name>
</gene>
<organism evidence="1 2">
    <name type="scientific">Hypoxylon rubiginosum</name>
    <dbReference type="NCBI Taxonomy" id="110542"/>
    <lineage>
        <taxon>Eukaryota</taxon>
        <taxon>Fungi</taxon>
        <taxon>Dikarya</taxon>
        <taxon>Ascomycota</taxon>
        <taxon>Pezizomycotina</taxon>
        <taxon>Sordariomycetes</taxon>
        <taxon>Xylariomycetidae</taxon>
        <taxon>Xylariales</taxon>
        <taxon>Hypoxylaceae</taxon>
        <taxon>Hypoxylon</taxon>
    </lineage>
</organism>
<name>A0ACB9Z0A0_9PEZI</name>
<evidence type="ECO:0000313" key="2">
    <source>
        <dbReference type="Proteomes" id="UP001497700"/>
    </source>
</evidence>
<evidence type="ECO:0000313" key="1">
    <source>
        <dbReference type="EMBL" id="KAI4864395.1"/>
    </source>
</evidence>
<comment type="caution">
    <text evidence="1">The sequence shown here is derived from an EMBL/GenBank/DDBJ whole genome shotgun (WGS) entry which is preliminary data.</text>
</comment>
<accession>A0ACB9Z0A0</accession>
<reference evidence="1 2" key="1">
    <citation type="journal article" date="2022" name="New Phytol.">
        <title>Ecological generalism drives hyperdiversity of secondary metabolite gene clusters in xylarialean endophytes.</title>
        <authorList>
            <person name="Franco M.E.E."/>
            <person name="Wisecaver J.H."/>
            <person name="Arnold A.E."/>
            <person name="Ju Y.M."/>
            <person name="Slot J.C."/>
            <person name="Ahrendt S."/>
            <person name="Moore L.P."/>
            <person name="Eastman K.E."/>
            <person name="Scott K."/>
            <person name="Konkel Z."/>
            <person name="Mondo S.J."/>
            <person name="Kuo A."/>
            <person name="Hayes R.D."/>
            <person name="Haridas S."/>
            <person name="Andreopoulos B."/>
            <person name="Riley R."/>
            <person name="LaButti K."/>
            <person name="Pangilinan J."/>
            <person name="Lipzen A."/>
            <person name="Amirebrahimi M."/>
            <person name="Yan J."/>
            <person name="Adam C."/>
            <person name="Keymanesh K."/>
            <person name="Ng V."/>
            <person name="Louie K."/>
            <person name="Northen T."/>
            <person name="Drula E."/>
            <person name="Henrissat B."/>
            <person name="Hsieh H.M."/>
            <person name="Youens-Clark K."/>
            <person name="Lutzoni F."/>
            <person name="Miadlikowska J."/>
            <person name="Eastwood D.C."/>
            <person name="Hamelin R.C."/>
            <person name="Grigoriev I.V."/>
            <person name="U'Ren J.M."/>
        </authorList>
    </citation>
    <scope>NUCLEOTIDE SEQUENCE [LARGE SCALE GENOMIC DNA]</scope>
    <source>
        <strain evidence="1 2">CBS 119005</strain>
    </source>
</reference>
<sequence>MPSGSRLPHTKTRNGCGQCKKRRVRCNLEGPVCLNCRRRKEACDYSRGHPTLLPPSAKTTVSIPPVLYKEPSDNNESLSLFHDGYYPTFKPMPQRAFSDTLLWFIEKTRTGSTIPSTELSVFMRELNYHIGQFNYLEPTVKSVQSLFHWLDRGQAPSEYYALALRYNIEASNRFRLSSLRVNENNWLAMLIFGVGIIIFHFCIALSSPDAEFNFLDMFYVLRESSRLGRQVGPYFLRSQLSAFIKRQYAFDMAVDDEILNPIRLLESVEHPRDTSDETRTVYRETVASLKSWIVMMKGRPQTWRDFIYFPEFVPDAYLDLLQKRDPFALLIFVYWCAIIYQARRWFTGRWARRAANSSMSYLGDEWASLLEWPKGVLDSPDQIPPSLRFTIRDHYSELILLPFIRSLRTNE</sequence>
<keyword evidence="2" id="KW-1185">Reference proteome</keyword>
<dbReference type="Proteomes" id="UP001497700">
    <property type="component" value="Unassembled WGS sequence"/>
</dbReference>
<dbReference type="EMBL" id="MU393487">
    <property type="protein sequence ID" value="KAI4864395.1"/>
    <property type="molecule type" value="Genomic_DNA"/>
</dbReference>